<dbReference type="Pfam" id="PF20258">
    <property type="entry name" value="tRNA_Me_trans_C"/>
    <property type="match status" value="1"/>
</dbReference>
<dbReference type="InterPro" id="IPR004506">
    <property type="entry name" value="MnmA-like"/>
</dbReference>
<dbReference type="STRING" id="362837.SCANT_v1c03160"/>
<keyword evidence="5 11" id="KW-0547">Nucleotide-binding</keyword>
<evidence type="ECO:0000256" key="5">
    <source>
        <dbReference type="ARBA" id="ARBA00022741"/>
    </source>
</evidence>
<evidence type="ECO:0000259" key="12">
    <source>
        <dbReference type="Pfam" id="PF20258"/>
    </source>
</evidence>
<evidence type="ECO:0000259" key="13">
    <source>
        <dbReference type="Pfam" id="PF20259"/>
    </source>
</evidence>
<feature type="active site" description="Nucleophile" evidence="11">
    <location>
        <position position="109"/>
    </location>
</feature>
<feature type="binding site" evidence="11">
    <location>
        <begin position="9"/>
        <end position="16"/>
    </location>
    <ligand>
        <name>ATP</name>
        <dbReference type="ChEBI" id="CHEBI:30616"/>
    </ligand>
</feature>
<feature type="region of interest" description="Interaction with target base in tRNA" evidence="11">
    <location>
        <begin position="104"/>
        <end position="106"/>
    </location>
</feature>
<evidence type="ECO:0000256" key="2">
    <source>
        <dbReference type="ARBA" id="ARBA00022555"/>
    </source>
</evidence>
<dbReference type="Pfam" id="PF20259">
    <property type="entry name" value="tRNA_Me_trans_M"/>
    <property type="match status" value="1"/>
</dbReference>
<dbReference type="RefSeq" id="WP_053945991.1">
    <property type="nucleotide sequence ID" value="NZ_CP012622.1"/>
</dbReference>
<name>A0A0M5KGW1_9MOLU</name>
<protein>
    <recommendedName>
        <fullName evidence="11">tRNA-specific 2-thiouridylase MnmA</fullName>
        <ecNumber evidence="11">2.8.1.13</ecNumber>
    </recommendedName>
</protein>
<keyword evidence="6 11" id="KW-0067">ATP-binding</keyword>
<dbReference type="Proteomes" id="UP000063919">
    <property type="component" value="Chromosome"/>
</dbReference>
<comment type="function">
    <text evidence="10 11">Catalyzes the 2-thiolation of uridine at the wobble position (U34) of tRNA, leading to the formation of s(2)U34.</text>
</comment>
<dbReference type="Gene3D" id="2.40.30.10">
    <property type="entry name" value="Translation factors"/>
    <property type="match status" value="1"/>
</dbReference>
<feature type="site" description="Interaction with tRNA" evidence="11">
    <location>
        <position position="353"/>
    </location>
</feature>
<feature type="domain" description="tRNA-specific 2-thiouridylase MnmA-like C-terminal" evidence="12">
    <location>
        <begin position="291"/>
        <end position="369"/>
    </location>
</feature>
<evidence type="ECO:0000256" key="10">
    <source>
        <dbReference type="ARBA" id="ARBA00056575"/>
    </source>
</evidence>
<dbReference type="PATRIC" id="fig|362837.3.peg.318"/>
<evidence type="ECO:0000256" key="3">
    <source>
        <dbReference type="ARBA" id="ARBA00022679"/>
    </source>
</evidence>
<feature type="active site" description="Cysteine persulfide intermediate" evidence="11">
    <location>
        <position position="208"/>
    </location>
</feature>
<dbReference type="InterPro" id="IPR046884">
    <property type="entry name" value="MnmA-like_central"/>
</dbReference>
<comment type="caution">
    <text evidence="11">Lacks conserved residue(s) required for the propagation of feature annotation.</text>
</comment>
<dbReference type="Pfam" id="PF03054">
    <property type="entry name" value="tRNA_Me_trans"/>
    <property type="match status" value="1"/>
</dbReference>
<dbReference type="CDD" id="cd01998">
    <property type="entry name" value="MnmA_TRMU-like"/>
    <property type="match status" value="1"/>
</dbReference>
<dbReference type="FunFam" id="2.40.30.10:FF:000023">
    <property type="entry name" value="tRNA-specific 2-thiouridylase MnmA"/>
    <property type="match status" value="1"/>
</dbReference>
<keyword evidence="1 11" id="KW-0963">Cytoplasm</keyword>
<dbReference type="HAMAP" id="MF_00144">
    <property type="entry name" value="tRNA_thiouridyl_MnmA"/>
    <property type="match status" value="1"/>
</dbReference>
<dbReference type="OrthoDB" id="9800696at2"/>
<dbReference type="AlphaFoldDB" id="A0A0M5KGW1"/>
<dbReference type="InterPro" id="IPR014729">
    <property type="entry name" value="Rossmann-like_a/b/a_fold"/>
</dbReference>
<feature type="region of interest" description="Interaction with tRNA" evidence="11">
    <location>
        <begin position="320"/>
        <end position="321"/>
    </location>
</feature>
<feature type="binding site" evidence="11">
    <location>
        <position position="134"/>
    </location>
    <ligand>
        <name>ATP</name>
        <dbReference type="ChEBI" id="CHEBI:30616"/>
    </ligand>
</feature>
<comment type="subcellular location">
    <subcellularLocation>
        <location evidence="11">Cytoplasm</location>
    </subcellularLocation>
</comment>
<feature type="binding site" evidence="11">
    <location>
        <position position="35"/>
    </location>
    <ligand>
        <name>ATP</name>
        <dbReference type="ChEBI" id="CHEBI:30616"/>
    </ligand>
</feature>
<dbReference type="Gene3D" id="2.30.30.280">
    <property type="entry name" value="Adenine nucleotide alpha hydrolases-like domains"/>
    <property type="match status" value="1"/>
</dbReference>
<dbReference type="NCBIfam" id="TIGR00420">
    <property type="entry name" value="trmU"/>
    <property type="match status" value="1"/>
</dbReference>
<organism evidence="14 15">
    <name type="scientific">Spiroplasma cantharicola</name>
    <dbReference type="NCBI Taxonomy" id="362837"/>
    <lineage>
        <taxon>Bacteria</taxon>
        <taxon>Bacillati</taxon>
        <taxon>Mycoplasmatota</taxon>
        <taxon>Mollicutes</taxon>
        <taxon>Entomoplasmatales</taxon>
        <taxon>Spiroplasmataceae</taxon>
        <taxon>Spiroplasma</taxon>
    </lineage>
</organism>
<evidence type="ECO:0000256" key="1">
    <source>
        <dbReference type="ARBA" id="ARBA00022490"/>
    </source>
</evidence>
<dbReference type="GO" id="GO:0005524">
    <property type="term" value="F:ATP binding"/>
    <property type="evidence" value="ECO:0007669"/>
    <property type="project" value="UniProtKB-KW"/>
</dbReference>
<dbReference type="NCBIfam" id="NF001138">
    <property type="entry name" value="PRK00143.1"/>
    <property type="match status" value="1"/>
</dbReference>
<dbReference type="EMBL" id="CP012622">
    <property type="protein sequence ID" value="ALD66226.1"/>
    <property type="molecule type" value="Genomic_DNA"/>
</dbReference>
<keyword evidence="7 11" id="KW-0694">RNA-binding</keyword>
<comment type="catalytic activity">
    <reaction evidence="9 11">
        <text>S-sulfanyl-L-cysteinyl-[protein] + uridine(34) in tRNA + AH2 + ATP = 2-thiouridine(34) in tRNA + L-cysteinyl-[protein] + A + AMP + diphosphate + H(+)</text>
        <dbReference type="Rhea" id="RHEA:47032"/>
        <dbReference type="Rhea" id="RHEA-COMP:10131"/>
        <dbReference type="Rhea" id="RHEA-COMP:11726"/>
        <dbReference type="Rhea" id="RHEA-COMP:11727"/>
        <dbReference type="Rhea" id="RHEA-COMP:11728"/>
        <dbReference type="ChEBI" id="CHEBI:13193"/>
        <dbReference type="ChEBI" id="CHEBI:15378"/>
        <dbReference type="ChEBI" id="CHEBI:17499"/>
        <dbReference type="ChEBI" id="CHEBI:29950"/>
        <dbReference type="ChEBI" id="CHEBI:30616"/>
        <dbReference type="ChEBI" id="CHEBI:33019"/>
        <dbReference type="ChEBI" id="CHEBI:61963"/>
        <dbReference type="ChEBI" id="CHEBI:65315"/>
        <dbReference type="ChEBI" id="CHEBI:87170"/>
        <dbReference type="ChEBI" id="CHEBI:456215"/>
        <dbReference type="EC" id="2.8.1.13"/>
    </reaction>
</comment>
<dbReference type="Gene3D" id="3.40.50.620">
    <property type="entry name" value="HUPs"/>
    <property type="match status" value="1"/>
</dbReference>
<keyword evidence="2 11" id="KW-0820">tRNA-binding</keyword>
<keyword evidence="8" id="KW-1015">Disulfide bond</keyword>
<gene>
    <name evidence="11 14" type="primary">mnmA</name>
    <name evidence="14" type="ORF">SCANT_v1c03160</name>
</gene>
<evidence type="ECO:0000256" key="11">
    <source>
        <dbReference type="HAMAP-Rule" id="MF_00144"/>
    </source>
</evidence>
<dbReference type="EC" id="2.8.1.13" evidence="11"/>
<dbReference type="GO" id="GO:0005737">
    <property type="term" value="C:cytoplasm"/>
    <property type="evidence" value="ECO:0007669"/>
    <property type="project" value="UniProtKB-SubCell"/>
</dbReference>
<dbReference type="KEGG" id="scj:SCANT_v1c03160"/>
<dbReference type="PANTHER" id="PTHR11933:SF5">
    <property type="entry name" value="MITOCHONDRIAL TRNA-SPECIFIC 2-THIOURIDYLASE 1"/>
    <property type="match status" value="1"/>
</dbReference>
<dbReference type="PANTHER" id="PTHR11933">
    <property type="entry name" value="TRNA 5-METHYLAMINOMETHYL-2-THIOURIDYLATE -METHYLTRANSFERASE"/>
    <property type="match status" value="1"/>
</dbReference>
<evidence type="ECO:0000256" key="7">
    <source>
        <dbReference type="ARBA" id="ARBA00022884"/>
    </source>
</evidence>
<keyword evidence="3 11" id="KW-0808">Transferase</keyword>
<evidence type="ECO:0000256" key="9">
    <source>
        <dbReference type="ARBA" id="ARBA00051542"/>
    </source>
</evidence>
<evidence type="ECO:0000256" key="6">
    <source>
        <dbReference type="ARBA" id="ARBA00022840"/>
    </source>
</evidence>
<evidence type="ECO:0000313" key="15">
    <source>
        <dbReference type="Proteomes" id="UP000063919"/>
    </source>
</evidence>
<accession>A0A0M5KGW1</accession>
<dbReference type="FunFam" id="2.30.30.280:FF:000001">
    <property type="entry name" value="tRNA-specific 2-thiouridylase MnmA"/>
    <property type="match status" value="1"/>
</dbReference>
<dbReference type="FunFam" id="3.40.50.620:FF:000115">
    <property type="entry name" value="tRNA-specific 2-thiouridylase MnmA"/>
    <property type="match status" value="1"/>
</dbReference>
<comment type="similarity">
    <text evidence="11">Belongs to the MnmA/TRMU family.</text>
</comment>
<dbReference type="GO" id="GO:0000049">
    <property type="term" value="F:tRNA binding"/>
    <property type="evidence" value="ECO:0007669"/>
    <property type="project" value="UniProtKB-KW"/>
</dbReference>
<evidence type="ECO:0000256" key="8">
    <source>
        <dbReference type="ARBA" id="ARBA00023157"/>
    </source>
</evidence>
<sequence length="375" mass="43502">MKKKKVIVGLSGGVDSSVTAAILLEQGYDVEALFMRNWDSNLNNDILGNKLEGEVCPQEKDYLDAIEVAKKLNIKIHRIDFIKEYWDYVFQYFVNEYKKGRTPNPDILCNKYIKFDKFLEYSINNLKGDYIAMGHYAGVRFNDEIKKYELFKGFDVEKDQSYFLCQLSQNQLSKTLFPLQKFKKSEIRDIAKKYDLITAEKKDSTGICFIGERDFAKFLQNYIPNQPGDIIDIKTNKKIGTHIGVMYYTIGQRKGLNLGGQKEPYYVAHKDIENKIIYVSPLSDESYLESKSCIVEDFNFISNYKNYFKSDKFECNAKFRYRQKDIKVDVEVISQSKIKITYREPVRAVTEGQEAVLYLNEICLGGGVIDKVLKN</sequence>
<keyword evidence="4 11" id="KW-0819">tRNA processing</keyword>
<reference evidence="14 15" key="1">
    <citation type="journal article" date="2015" name="Genome Announc.">
        <title>Complete Genome Sequence of Spiroplasma cantharicola CC-1T (DSM 21588), a Bacterium Isolated from Soldier Beetle (Cantharis carolinus).</title>
        <authorList>
            <person name="Lo W.S."/>
            <person name="Liu P.Y."/>
            <person name="Kuo C.H."/>
        </authorList>
    </citation>
    <scope>NUCLEOTIDE SEQUENCE [LARGE SCALE GENOMIC DNA]</scope>
    <source>
        <strain evidence="14 15">CC-1</strain>
    </source>
</reference>
<dbReference type="GO" id="GO:0103016">
    <property type="term" value="F:tRNA-uridine 2-sulfurtransferase activity"/>
    <property type="evidence" value="ECO:0007669"/>
    <property type="project" value="UniProtKB-EC"/>
</dbReference>
<keyword evidence="15" id="KW-1185">Reference proteome</keyword>
<proteinExistence type="inferred from homology"/>
<feature type="region of interest" description="Interaction with tRNA" evidence="11">
    <location>
        <begin position="158"/>
        <end position="160"/>
    </location>
</feature>
<feature type="site" description="Interaction with tRNA" evidence="11">
    <location>
        <position position="135"/>
    </location>
</feature>
<dbReference type="SUPFAM" id="SSF52402">
    <property type="entry name" value="Adenine nucleotide alpha hydrolases-like"/>
    <property type="match status" value="1"/>
</dbReference>
<dbReference type="InterPro" id="IPR023382">
    <property type="entry name" value="MnmA-like_central_sf"/>
</dbReference>
<evidence type="ECO:0000313" key="14">
    <source>
        <dbReference type="EMBL" id="ALD66226.1"/>
    </source>
</evidence>
<dbReference type="InterPro" id="IPR046885">
    <property type="entry name" value="MnmA-like_C"/>
</dbReference>
<dbReference type="GO" id="GO:0002143">
    <property type="term" value="P:tRNA wobble position uridine thiolation"/>
    <property type="evidence" value="ECO:0007669"/>
    <property type="project" value="TreeGrafter"/>
</dbReference>
<evidence type="ECO:0000256" key="4">
    <source>
        <dbReference type="ARBA" id="ARBA00022694"/>
    </source>
</evidence>
<feature type="domain" description="tRNA-specific 2-thiouridylase MnmA-like central" evidence="13">
    <location>
        <begin position="217"/>
        <end position="280"/>
    </location>
</feature>